<reference evidence="4" key="1">
    <citation type="submission" date="2021-01" db="EMBL/GenBank/DDBJ databases">
        <authorList>
            <person name="Corre E."/>
            <person name="Pelletier E."/>
            <person name="Niang G."/>
            <person name="Scheremetjew M."/>
            <person name="Finn R."/>
            <person name="Kale V."/>
            <person name="Holt S."/>
            <person name="Cochrane G."/>
            <person name="Meng A."/>
            <person name="Brown T."/>
            <person name="Cohen L."/>
        </authorList>
    </citation>
    <scope>NUCLEOTIDE SEQUENCE</scope>
    <source>
        <strain evidence="4">CCMP1381</strain>
    </source>
</reference>
<feature type="compositionally biased region" description="Polar residues" evidence="3">
    <location>
        <begin position="494"/>
        <end position="511"/>
    </location>
</feature>
<evidence type="ECO:0000313" key="4">
    <source>
        <dbReference type="EMBL" id="CAD9370872.1"/>
    </source>
</evidence>
<feature type="compositionally biased region" description="Low complexity" evidence="3">
    <location>
        <begin position="131"/>
        <end position="148"/>
    </location>
</feature>
<dbReference type="GO" id="GO:0019903">
    <property type="term" value="F:protein phosphatase binding"/>
    <property type="evidence" value="ECO:0007669"/>
    <property type="project" value="InterPro"/>
</dbReference>
<dbReference type="InterPro" id="IPR007587">
    <property type="entry name" value="SAPS"/>
</dbReference>
<name>A0A7S2AKQ6_9STRA</name>
<evidence type="ECO:0000256" key="3">
    <source>
        <dbReference type="SAM" id="MobiDB-lite"/>
    </source>
</evidence>
<dbReference type="GO" id="GO:0019888">
    <property type="term" value="F:protein phosphatase regulator activity"/>
    <property type="evidence" value="ECO:0007669"/>
    <property type="project" value="TreeGrafter"/>
</dbReference>
<comment type="similarity">
    <text evidence="1">Belongs to the SAPS family.</text>
</comment>
<dbReference type="Pfam" id="PF04499">
    <property type="entry name" value="SAPS"/>
    <property type="match status" value="1"/>
</dbReference>
<accession>A0A7S2AKQ6</accession>
<dbReference type="PANTHER" id="PTHR12634:SF8">
    <property type="entry name" value="FIERY MOUNTAIN, ISOFORM D"/>
    <property type="match status" value="1"/>
</dbReference>
<protein>
    <submittedName>
        <fullName evidence="4">Uncharacterized protein</fullName>
    </submittedName>
</protein>
<proteinExistence type="inferred from homology"/>
<feature type="region of interest" description="Disordered" evidence="3">
    <location>
        <begin position="438"/>
        <end position="511"/>
    </location>
</feature>
<feature type="region of interest" description="Disordered" evidence="3">
    <location>
        <begin position="131"/>
        <end position="157"/>
    </location>
</feature>
<dbReference type="EMBL" id="HBGS01001902">
    <property type="protein sequence ID" value="CAD9370872.1"/>
    <property type="molecule type" value="Transcribed_RNA"/>
</dbReference>
<keyword evidence="2" id="KW-0131">Cell cycle</keyword>
<gene>
    <name evidence="4" type="ORF">DSPE1174_LOCUS1011</name>
</gene>
<evidence type="ECO:0000256" key="2">
    <source>
        <dbReference type="ARBA" id="ARBA00023306"/>
    </source>
</evidence>
<organism evidence="4">
    <name type="scientific">Octactis speculum</name>
    <dbReference type="NCBI Taxonomy" id="3111310"/>
    <lineage>
        <taxon>Eukaryota</taxon>
        <taxon>Sar</taxon>
        <taxon>Stramenopiles</taxon>
        <taxon>Ochrophyta</taxon>
        <taxon>Dictyochophyceae</taxon>
        <taxon>Dictyochales</taxon>
        <taxon>Dictyochaceae</taxon>
        <taxon>Octactis</taxon>
    </lineage>
</organism>
<sequence length="511" mass="55506">MIPRIAAYLSSHEADERTTLSQSRVPRVMRLGPTRLKLVKLVEAMVRVDSDALGDALMEHGVINTVLVMFFKYEWASLLHHSVGTLTTSILEGDPTLSRLKLQRHLIRDCNLLDKLLDAFKDVAPLNLGSPNSNNGANISNNNSSSSNFGGGNGEEEMEMKMSDLGGVSRKTRPRPGSVGYMVVMCESVMKALVESSASAVDEGRLRAVIEESPKAGEWHTFIMSTLAEITCLQCRPLGGFAYPSRHEEMNSLGEVNLDNKADSDETIAEELANLGSFQYSSHSHEDASSLDDLDNKATDSDDRLCDQIRSAMGISDEDNGHDDWGGVDKSFHLFSHKGALGDSLDSLGRMEDQTKEKSNLRLGDSDIDDDHIVKEWHQDRNGLDLVDGRDMDEGGSDDLANWGDGDNMNFGNFADFPPDDGAGSFSAPTPMMDFVHFDTPPPQTENDPFNQMPLSPPDTNPDPSTNQEPLGGFANFADFESPGPVLPSGCHFTGSSDIDGQATQSALGCG</sequence>
<feature type="compositionally biased region" description="Polar residues" evidence="3">
    <location>
        <begin position="445"/>
        <end position="454"/>
    </location>
</feature>
<evidence type="ECO:0000256" key="1">
    <source>
        <dbReference type="ARBA" id="ARBA00006180"/>
    </source>
</evidence>
<dbReference type="PANTHER" id="PTHR12634">
    <property type="entry name" value="SIT4 YEAST -ASSOCIATING PROTEIN-RELATED"/>
    <property type="match status" value="1"/>
</dbReference>
<dbReference type="AlphaFoldDB" id="A0A7S2AKQ6"/>